<reference evidence="1 2" key="1">
    <citation type="submission" date="2016-10" db="EMBL/GenBank/DDBJ databases">
        <authorList>
            <person name="de Groot N.N."/>
        </authorList>
    </citation>
    <scope>NUCLEOTIDE SEQUENCE [LARGE SCALE GENOMIC DNA]</scope>
    <source>
        <strain evidence="1 2">NE2</strain>
    </source>
</reference>
<dbReference type="RefSeq" id="WP_175492455.1">
    <property type="nucleotide sequence ID" value="NZ_FOSN01000001.1"/>
</dbReference>
<keyword evidence="2" id="KW-1185">Reference proteome</keyword>
<proteinExistence type="predicted"/>
<name>A0A1I3W5S0_9HYPH</name>
<dbReference type="AlphaFoldDB" id="A0A1I3W5S0"/>
<dbReference type="STRING" id="1612308.SAMN05444581_101364"/>
<organism evidence="1 2">
    <name type="scientific">Methylocapsa palsarum</name>
    <dbReference type="NCBI Taxonomy" id="1612308"/>
    <lineage>
        <taxon>Bacteria</taxon>
        <taxon>Pseudomonadati</taxon>
        <taxon>Pseudomonadota</taxon>
        <taxon>Alphaproteobacteria</taxon>
        <taxon>Hyphomicrobiales</taxon>
        <taxon>Beijerinckiaceae</taxon>
        <taxon>Methylocapsa</taxon>
    </lineage>
</organism>
<evidence type="ECO:0000313" key="1">
    <source>
        <dbReference type="EMBL" id="SFK02825.1"/>
    </source>
</evidence>
<accession>A0A1I3W5S0</accession>
<evidence type="ECO:0000313" key="2">
    <source>
        <dbReference type="Proteomes" id="UP000198755"/>
    </source>
</evidence>
<dbReference type="Proteomes" id="UP000198755">
    <property type="component" value="Unassembled WGS sequence"/>
</dbReference>
<sequence>MKSFTATPLMKKLMFAAVLLVGAVVWKLGLNYLEQPAEDPYEIEKIEVKPI</sequence>
<dbReference type="EMBL" id="FOSN01000001">
    <property type="protein sequence ID" value="SFK02825.1"/>
    <property type="molecule type" value="Genomic_DNA"/>
</dbReference>
<gene>
    <name evidence="1" type="ORF">SAMN05444581_101364</name>
</gene>
<protein>
    <submittedName>
        <fullName evidence="1">Uncharacterized protein</fullName>
    </submittedName>
</protein>